<evidence type="ECO:0000256" key="1">
    <source>
        <dbReference type="ARBA" id="ARBA00004141"/>
    </source>
</evidence>
<feature type="transmembrane region" description="Helical" evidence="5">
    <location>
        <begin position="370"/>
        <end position="393"/>
    </location>
</feature>
<reference evidence="6 7" key="1">
    <citation type="submission" date="2016-07" db="EMBL/GenBank/DDBJ databases">
        <authorList>
            <person name="Townsley L."/>
            <person name="Shank E.A."/>
        </authorList>
    </citation>
    <scope>NUCLEOTIDE SEQUENCE [LARGE SCALE GENOMIC DNA]</scope>
    <source>
        <strain evidence="6 7">CH01</strain>
    </source>
</reference>
<keyword evidence="7" id="KW-1185">Reference proteome</keyword>
<feature type="transmembrane region" description="Helical" evidence="5">
    <location>
        <begin position="405"/>
        <end position="429"/>
    </location>
</feature>
<dbReference type="Pfam" id="PF03323">
    <property type="entry name" value="GerA"/>
    <property type="match status" value="1"/>
</dbReference>
<comment type="similarity">
    <text evidence="2 4">Belongs to the GerABKA family.</text>
</comment>
<dbReference type="InterPro" id="IPR004995">
    <property type="entry name" value="Spore_Ger"/>
</dbReference>
<dbReference type="InterPro" id="IPR050768">
    <property type="entry name" value="UPF0353/GerABKA_families"/>
</dbReference>
<evidence type="ECO:0000256" key="4">
    <source>
        <dbReference type="PIRNR" id="PIRNR005690"/>
    </source>
</evidence>
<keyword evidence="5" id="KW-0812">Transmembrane</keyword>
<organism evidence="6 7">
    <name type="scientific">Gottfriedia luciferensis</name>
    <dbReference type="NCBI Taxonomy" id="178774"/>
    <lineage>
        <taxon>Bacteria</taxon>
        <taxon>Bacillati</taxon>
        <taxon>Bacillota</taxon>
        <taxon>Bacilli</taxon>
        <taxon>Bacillales</taxon>
        <taxon>Bacillaceae</taxon>
        <taxon>Gottfriedia</taxon>
    </lineage>
</organism>
<evidence type="ECO:0000313" key="7">
    <source>
        <dbReference type="Proteomes" id="UP000094580"/>
    </source>
</evidence>
<proteinExistence type="inferred from homology"/>
<evidence type="ECO:0000256" key="3">
    <source>
        <dbReference type="ARBA" id="ARBA00023136"/>
    </source>
</evidence>
<dbReference type="PIRSF" id="PIRSF005690">
    <property type="entry name" value="GerBA"/>
    <property type="match status" value="1"/>
</dbReference>
<gene>
    <name evidence="6" type="ORF">BED47_21145</name>
</gene>
<name>A0ABX2ZYQ8_9BACI</name>
<protein>
    <recommendedName>
        <fullName evidence="8">Spore germination protein</fullName>
    </recommendedName>
</protein>
<evidence type="ECO:0000256" key="5">
    <source>
        <dbReference type="SAM" id="Phobius"/>
    </source>
</evidence>
<dbReference type="EMBL" id="MDKC01000011">
    <property type="protein sequence ID" value="ODG92178.1"/>
    <property type="molecule type" value="Genomic_DNA"/>
</dbReference>
<evidence type="ECO:0008006" key="8">
    <source>
        <dbReference type="Google" id="ProtNLM"/>
    </source>
</evidence>
<feature type="transmembrane region" description="Helical" evidence="5">
    <location>
        <begin position="281"/>
        <end position="300"/>
    </location>
</feature>
<keyword evidence="3 4" id="KW-0472">Membrane</keyword>
<evidence type="ECO:0000313" key="6">
    <source>
        <dbReference type="EMBL" id="ODG92178.1"/>
    </source>
</evidence>
<evidence type="ECO:0000256" key="2">
    <source>
        <dbReference type="ARBA" id="ARBA00005278"/>
    </source>
</evidence>
<keyword evidence="5" id="KW-1133">Transmembrane helix</keyword>
<comment type="subcellular location">
    <subcellularLocation>
        <location evidence="4">Cell membrane</location>
    </subcellularLocation>
    <subcellularLocation>
        <location evidence="1">Membrane</location>
        <topology evidence="1">Multi-pass membrane protein</topology>
    </subcellularLocation>
</comment>
<dbReference type="PANTHER" id="PTHR22550">
    <property type="entry name" value="SPORE GERMINATION PROTEIN"/>
    <property type="match status" value="1"/>
</dbReference>
<comment type="caution">
    <text evidence="6">The sequence shown here is derived from an EMBL/GenBank/DDBJ whole genome shotgun (WGS) entry which is preliminary data.</text>
</comment>
<dbReference type="Proteomes" id="UP000094580">
    <property type="component" value="Unassembled WGS sequence"/>
</dbReference>
<dbReference type="PANTHER" id="PTHR22550:SF5">
    <property type="entry name" value="LEUCINE ZIPPER PROTEIN 4"/>
    <property type="match status" value="1"/>
</dbReference>
<sequence length="461" mass="51405">MEGGKHKLRSQLAVINALKQEFEGAKDLIIHSFEYYEQQICLIYLQDLCDADKIKTDIIQPLMLCDKESKFLLHILSLSNCESIQNKRYLGEYIISGNVLIFISNGIYAFNAIRAMNTESVESAVETSVQGPQKAFSHDLSTNIAIIRKRYPSNKLSIEYQTVGTISKTNIAILYDSNYADKKVIDELKSRLKRVKMDVIQAAGQLERILSDKKIHLFPTMMITERPDRTVSNLAQGKVIIAMDGTPFTLITPSVFFDFIASMDDLYHSFWIKKLLQSIRYIALIITLVLPAFYIAITSYNPEILRSQLTLTIAGSRAGVPYPSFFEVLFMMLAVEMLIEASIRLPRVIGPTATTVGGLILGQAAQQAQLVSSIMIIITAFVAISNFTIPISAMSFSIRCIRYPLIILATLFGLVGLVGGMLVLICYFANKRSFGTPFLAIEWGSSDKIETITENPKGGQS</sequence>
<accession>A0ABX2ZYQ8</accession>